<dbReference type="PANTHER" id="PTHR16155:SF19">
    <property type="entry name" value="DED DOMAIN-CONTAINING PROTEIN"/>
    <property type="match status" value="1"/>
</dbReference>
<dbReference type="AlphaFoldDB" id="A0A8B8BT41"/>
<name>A0A8B8BT41_CRAVI</name>
<sequence length="536" mass="62944">MDETQKFKIRKNYTILLNNLQVEDFCDNLFSKHVIEFDDIQRVRAEVTDRDKAKRLIDILLTTKGSFNPFLEELKLSRYDLYEIVEKTDVEKELKKEKQNISRFLRSAIRRRFMFSFGMTVTESDAMFVIGHEYWRDGRGELPKDISYRLFEAIPKAFKEGTVKRISTVQNGQTIWMYTNIELTPSENSERDIEYEEIDLEESTDTGEQNQLHDLDTSKLKLMLAPYFQREGIDEKYLAVFDKEKIDGEVFASGKKNTGLCSWPENDFQREIDELFAEMPFGDRWKFKRIVGTIFNEHQRKSSKSSTIITIPRRFNKAAKEKFYTNGSIFRIQEFNESSDLTEPIHIFRQNSDQVDFSLPKSIAMESAKFACACLTNRRNGTIHFGVSQIVGSREGKVVGLPIAVPDFMQIFHDEIKRCFYKDQLDIVLQCLRPPELIRVTKIPKKETRPLYVVEIDVVPTYETTHSDTFYVKDNRSKGDSVGAIYTFLKSELIVLQKDQLRKYMEEKICIARKRKTEEFLIKQRKSGRYHESTEY</sequence>
<evidence type="ECO:0000313" key="3">
    <source>
        <dbReference type="RefSeq" id="XP_022306115.1"/>
    </source>
</evidence>
<evidence type="ECO:0000313" key="4">
    <source>
        <dbReference type="RefSeq" id="XP_022306116.1"/>
    </source>
</evidence>
<dbReference type="Gene3D" id="1.10.533.10">
    <property type="entry name" value="Death Domain, Fas"/>
    <property type="match status" value="1"/>
</dbReference>
<feature type="domain" description="CARD" evidence="1">
    <location>
        <begin position="1"/>
        <end position="66"/>
    </location>
</feature>
<dbReference type="Proteomes" id="UP000694844">
    <property type="component" value="Chromosome 9"/>
</dbReference>
<dbReference type="GO" id="GO:0042981">
    <property type="term" value="P:regulation of apoptotic process"/>
    <property type="evidence" value="ECO:0007669"/>
    <property type="project" value="InterPro"/>
</dbReference>
<evidence type="ECO:0000313" key="2">
    <source>
        <dbReference type="Proteomes" id="UP000694844"/>
    </source>
</evidence>
<dbReference type="PROSITE" id="PS50209">
    <property type="entry name" value="CARD"/>
    <property type="match status" value="1"/>
</dbReference>
<accession>A0A8B8BT41</accession>
<protein>
    <submittedName>
        <fullName evidence="3 4">Uncharacterized protein LOC111112688 isoform X1</fullName>
    </submittedName>
</protein>
<keyword evidence="2" id="KW-1185">Reference proteome</keyword>
<proteinExistence type="predicted"/>
<dbReference type="GO" id="GO:0005737">
    <property type="term" value="C:cytoplasm"/>
    <property type="evidence" value="ECO:0007669"/>
    <property type="project" value="TreeGrafter"/>
</dbReference>
<dbReference type="RefSeq" id="XP_022306117.1">
    <property type="nucleotide sequence ID" value="XM_022450409.1"/>
</dbReference>
<reference evidence="3 4" key="1">
    <citation type="submission" date="2025-04" db="UniProtKB">
        <authorList>
            <consortium name="RefSeq"/>
        </authorList>
    </citation>
    <scope>IDENTIFICATION</scope>
    <source>
        <tissue evidence="3 4">Whole sample</tissue>
    </source>
</reference>
<evidence type="ECO:0000259" key="1">
    <source>
        <dbReference type="PROSITE" id="PS50209"/>
    </source>
</evidence>
<dbReference type="InterPro" id="IPR011029">
    <property type="entry name" value="DEATH-like_dom_sf"/>
</dbReference>
<gene>
    <name evidence="3 4 5" type="primary">LOC111112688</name>
</gene>
<dbReference type="GeneID" id="111112688"/>
<dbReference type="RefSeq" id="XP_022306116.1">
    <property type="nucleotide sequence ID" value="XM_022450408.1"/>
</dbReference>
<organism evidence="2 4">
    <name type="scientific">Crassostrea virginica</name>
    <name type="common">Eastern oyster</name>
    <dbReference type="NCBI Taxonomy" id="6565"/>
    <lineage>
        <taxon>Eukaryota</taxon>
        <taxon>Metazoa</taxon>
        <taxon>Spiralia</taxon>
        <taxon>Lophotrochozoa</taxon>
        <taxon>Mollusca</taxon>
        <taxon>Bivalvia</taxon>
        <taxon>Autobranchia</taxon>
        <taxon>Pteriomorphia</taxon>
        <taxon>Ostreida</taxon>
        <taxon>Ostreoidea</taxon>
        <taxon>Ostreidae</taxon>
        <taxon>Crassostrea</taxon>
    </lineage>
</organism>
<dbReference type="KEGG" id="cvn:111112688"/>
<dbReference type="CDD" id="cd01671">
    <property type="entry name" value="CARD"/>
    <property type="match status" value="1"/>
</dbReference>
<evidence type="ECO:0000313" key="5">
    <source>
        <dbReference type="RefSeq" id="XP_022306117.1"/>
    </source>
</evidence>
<dbReference type="InterPro" id="IPR001315">
    <property type="entry name" value="CARD"/>
</dbReference>
<dbReference type="PANTHER" id="PTHR16155">
    <property type="entry name" value="DED DOMAIN-CONTAINING PROTEIN"/>
    <property type="match status" value="1"/>
</dbReference>
<dbReference type="OrthoDB" id="6163058at2759"/>
<dbReference type="Pfam" id="PF00619">
    <property type="entry name" value="CARD"/>
    <property type="match status" value="1"/>
</dbReference>
<dbReference type="RefSeq" id="XP_022306115.1">
    <property type="nucleotide sequence ID" value="XM_022450407.1"/>
</dbReference>
<dbReference type="SUPFAM" id="SSF47986">
    <property type="entry name" value="DEATH domain"/>
    <property type="match status" value="1"/>
</dbReference>